<dbReference type="InterPro" id="IPR026283">
    <property type="entry name" value="B-gal_1-like"/>
</dbReference>
<dbReference type="Gene3D" id="3.20.20.80">
    <property type="entry name" value="Glycosidases"/>
    <property type="match status" value="1"/>
</dbReference>
<dbReference type="GO" id="GO:0004565">
    <property type="term" value="F:beta-galactosidase activity"/>
    <property type="evidence" value="ECO:0007669"/>
    <property type="project" value="UniProtKB-EC"/>
</dbReference>
<feature type="domain" description="Beta-galactosidase 1-like first all-beta" evidence="9">
    <location>
        <begin position="396"/>
        <end position="503"/>
    </location>
</feature>
<dbReference type="HOGENOM" id="CLU_007853_7_2_0"/>
<dbReference type="SUPFAM" id="SSF49785">
    <property type="entry name" value="Galactose-binding domain-like"/>
    <property type="match status" value="1"/>
</dbReference>
<dbReference type="Proteomes" id="UP000000343">
    <property type="component" value="Plasmid pACIX902"/>
</dbReference>
<proteinExistence type="inferred from homology"/>
<dbReference type="AlphaFoldDB" id="E8X6Y0"/>
<feature type="domain" description="Beta-galactosidase galactose-binding" evidence="10">
    <location>
        <begin position="521"/>
        <end position="579"/>
    </location>
</feature>
<dbReference type="PRINTS" id="PR00742">
    <property type="entry name" value="GLHYDRLASE35"/>
</dbReference>
<evidence type="ECO:0000313" key="12">
    <source>
        <dbReference type="Proteomes" id="UP000000343"/>
    </source>
</evidence>
<evidence type="ECO:0000259" key="9">
    <source>
        <dbReference type="Pfam" id="PF21317"/>
    </source>
</evidence>
<dbReference type="EMBL" id="CP002482">
    <property type="protein sequence ID" value="ADW71089.1"/>
    <property type="molecule type" value="Genomic_DNA"/>
</dbReference>
<evidence type="ECO:0000256" key="5">
    <source>
        <dbReference type="RuleBase" id="RU000675"/>
    </source>
</evidence>
<keyword evidence="3 5" id="KW-0326">Glycosidase</keyword>
<dbReference type="InterPro" id="IPR017853">
    <property type="entry name" value="GH"/>
</dbReference>
<dbReference type="InterPro" id="IPR019801">
    <property type="entry name" value="Glyco_hydro_35_CS"/>
</dbReference>
<evidence type="ECO:0000259" key="10">
    <source>
        <dbReference type="Pfam" id="PF21467"/>
    </source>
</evidence>
<keyword evidence="7" id="KW-0732">Signal</keyword>
<name>E8X6Y0_GRATM</name>
<reference evidence="12" key="1">
    <citation type="submission" date="2011-01" db="EMBL/GenBank/DDBJ databases">
        <title>Complete sequence of plasmid2 of Acidobacterium sp. MP5ACTX9.</title>
        <authorList>
            <consortium name="US DOE Joint Genome Institute"/>
            <person name="Lucas S."/>
            <person name="Copeland A."/>
            <person name="Lapidus A."/>
            <person name="Cheng J.-F."/>
            <person name="Goodwin L."/>
            <person name="Pitluck S."/>
            <person name="Teshima H."/>
            <person name="Detter J.C."/>
            <person name="Han C."/>
            <person name="Tapia R."/>
            <person name="Land M."/>
            <person name="Hauser L."/>
            <person name="Kyrpides N."/>
            <person name="Ivanova N."/>
            <person name="Ovchinnikova G."/>
            <person name="Pagani I."/>
            <person name="Rawat S.R."/>
            <person name="Mannisto M."/>
            <person name="Haggblom M.M."/>
            <person name="Woyke T."/>
        </authorList>
    </citation>
    <scope>NUCLEOTIDE SEQUENCE [LARGE SCALE GENOMIC DNA]</scope>
    <source>
        <strain evidence="12">MP5ACTX9</strain>
        <plasmid evidence="12">Plasmid pACIX902</plasmid>
    </source>
</reference>
<dbReference type="SUPFAM" id="SSF51445">
    <property type="entry name" value="(Trans)glycosidases"/>
    <property type="match status" value="1"/>
</dbReference>
<dbReference type="InterPro" id="IPR048912">
    <property type="entry name" value="BetaGal1-like_ABD1"/>
</dbReference>
<keyword evidence="2 5" id="KW-0378">Hydrolase</keyword>
<organism evidence="12">
    <name type="scientific">Granulicella tundricola (strain ATCC BAA-1859 / DSM 23138 / MP5ACTX9)</name>
    <dbReference type="NCBI Taxonomy" id="1198114"/>
    <lineage>
        <taxon>Bacteria</taxon>
        <taxon>Pseudomonadati</taxon>
        <taxon>Acidobacteriota</taxon>
        <taxon>Terriglobia</taxon>
        <taxon>Terriglobales</taxon>
        <taxon>Acidobacteriaceae</taxon>
        <taxon>Granulicella</taxon>
    </lineage>
</organism>
<feature type="chain" id="PRO_5003230300" description="Beta-galactosidase" evidence="7">
    <location>
        <begin position="19"/>
        <end position="607"/>
    </location>
</feature>
<accession>E8X6Y0</accession>
<evidence type="ECO:0000256" key="2">
    <source>
        <dbReference type="ARBA" id="ARBA00022801"/>
    </source>
</evidence>
<dbReference type="KEGG" id="acm:AciX9_3803"/>
<sequence length="607" mass="67505">MRSLITAALLLASAPLLAQPPATHRLTTDPQHFLLDGQPFQLISGEMHYPRIPRAAWRDRLRKARAMGLNAVTVYAFWNFHEEEEGHFDFTGQRDIAEFVRIAQQEGLFVILRPGPYVCAEWDLGGYPSWLLKSPAVNLRSLDSRYIAAADKWMKALGQQLAPLQAAKGGPILAVQVENEYGSFPDSAQPNAQAYLDRVHQMVLDAGFKDSLLYTGDGADVLARGTFADLTAGIDYGTGDSARSIALYKKFRPNTNIYTAEYWDGWFDHWGAKHEVVDASIHLKEVHDVLTSGGSISLYMLHGGTSFGWMNGANIDHNHYEPDVTSYDYDAPIDEAGQLRPEYFAMRKVIAEATGHPAPPLAPTTPLATIPTIHLTQAQPLWSTLPKPTLSRTTRTMEDIGQSYGYILYRTTLKGPITGTLKLDRLHSYARIYLDGKLVGTLDRRLDQDHIDLQINKPTQLDILVENTGRVNFTEAIRTEQAGITHQVLLNGTPVENWQIYSLPFESIPTTGFSTKPCEGPCLYHATFNLTTPVDTYLDVHTLSKGNVWVNGHNLGRFWKIGPLGTLYLPSSWLKPGPNKIEVLELDGKPSLEIEGIDHALLDLPPS</sequence>
<protein>
    <recommendedName>
        <fullName evidence="5">Beta-galactosidase</fullName>
        <ecNumber evidence="5">3.2.1.23</ecNumber>
    </recommendedName>
</protein>
<dbReference type="Pfam" id="PF01301">
    <property type="entry name" value="Glyco_hydro_35"/>
    <property type="match status" value="1"/>
</dbReference>
<keyword evidence="11" id="KW-0614">Plasmid</keyword>
<comment type="catalytic activity">
    <reaction evidence="5">
        <text>Hydrolysis of terminal non-reducing beta-D-galactose residues in beta-D-galactosides.</text>
        <dbReference type="EC" id="3.2.1.23"/>
    </reaction>
</comment>
<keyword evidence="12" id="KW-1185">Reference proteome</keyword>
<comment type="similarity">
    <text evidence="1 6">Belongs to the glycosyl hydrolase 35 family.</text>
</comment>
<evidence type="ECO:0000256" key="4">
    <source>
        <dbReference type="PIRSR" id="PIRSR006336-1"/>
    </source>
</evidence>
<evidence type="ECO:0000256" key="3">
    <source>
        <dbReference type="ARBA" id="ARBA00023295"/>
    </source>
</evidence>
<evidence type="ECO:0000256" key="1">
    <source>
        <dbReference type="ARBA" id="ARBA00009809"/>
    </source>
</evidence>
<dbReference type="InterPro" id="IPR048913">
    <property type="entry name" value="BetaGal_gal-bd"/>
</dbReference>
<dbReference type="RefSeq" id="WP_013582111.1">
    <property type="nucleotide sequence ID" value="NC_015065.1"/>
</dbReference>
<evidence type="ECO:0000256" key="7">
    <source>
        <dbReference type="SAM" id="SignalP"/>
    </source>
</evidence>
<geneLocation type="plasmid" evidence="11 12">
    <name>pACIX902</name>
</geneLocation>
<feature type="active site" description="Proton donor" evidence="4">
    <location>
        <position position="180"/>
    </location>
</feature>
<dbReference type="PANTHER" id="PTHR23421">
    <property type="entry name" value="BETA-GALACTOSIDASE RELATED"/>
    <property type="match status" value="1"/>
</dbReference>
<dbReference type="PIRSF" id="PIRSF006336">
    <property type="entry name" value="B-gal"/>
    <property type="match status" value="1"/>
</dbReference>
<gene>
    <name evidence="11" type="ordered locus">AciX9_3803</name>
</gene>
<evidence type="ECO:0000259" key="8">
    <source>
        <dbReference type="Pfam" id="PF01301"/>
    </source>
</evidence>
<evidence type="ECO:0000256" key="6">
    <source>
        <dbReference type="RuleBase" id="RU003679"/>
    </source>
</evidence>
<feature type="signal peptide" evidence="7">
    <location>
        <begin position="1"/>
        <end position="18"/>
    </location>
</feature>
<dbReference type="Pfam" id="PF21317">
    <property type="entry name" value="BetaGal_ABD_1"/>
    <property type="match status" value="1"/>
</dbReference>
<evidence type="ECO:0000313" key="11">
    <source>
        <dbReference type="EMBL" id="ADW71089.1"/>
    </source>
</evidence>
<dbReference type="InterPro" id="IPR008979">
    <property type="entry name" value="Galactose-bd-like_sf"/>
</dbReference>
<dbReference type="InterPro" id="IPR031330">
    <property type="entry name" value="Gly_Hdrlase_35_cat"/>
</dbReference>
<dbReference type="OrthoDB" id="9813184at2"/>
<dbReference type="Pfam" id="PF21467">
    <property type="entry name" value="BetaGal_gal-bd"/>
    <property type="match status" value="1"/>
</dbReference>
<dbReference type="InterPro" id="IPR001944">
    <property type="entry name" value="Glycoside_Hdrlase_35"/>
</dbReference>
<dbReference type="Gene3D" id="2.60.120.260">
    <property type="entry name" value="Galactose-binding domain-like"/>
    <property type="match status" value="2"/>
</dbReference>
<dbReference type="EC" id="3.2.1.23" evidence="5"/>
<feature type="domain" description="Glycoside hydrolase 35 catalytic" evidence="8">
    <location>
        <begin position="33"/>
        <end position="351"/>
    </location>
</feature>
<dbReference type="GO" id="GO:0005975">
    <property type="term" value="P:carbohydrate metabolic process"/>
    <property type="evidence" value="ECO:0007669"/>
    <property type="project" value="InterPro"/>
</dbReference>
<dbReference type="PROSITE" id="PS01182">
    <property type="entry name" value="GLYCOSYL_HYDROL_F35"/>
    <property type="match status" value="1"/>
</dbReference>
<feature type="active site" description="Nucleophile" evidence="4">
    <location>
        <position position="261"/>
    </location>
</feature>
<dbReference type="FunFam" id="2.60.120.260:FF:000049">
    <property type="entry name" value="Beta-galactosidase"/>
    <property type="match status" value="1"/>
</dbReference>